<proteinExistence type="predicted"/>
<gene>
    <name evidence="1" type="ORF">MACH26_27080</name>
</gene>
<dbReference type="Proteomes" id="UP001333710">
    <property type="component" value="Chromosome"/>
</dbReference>
<name>A0AA48KSI9_9ALTE</name>
<evidence type="ECO:0000313" key="2">
    <source>
        <dbReference type="Proteomes" id="UP001333710"/>
    </source>
</evidence>
<accession>A0AA48KSI9</accession>
<dbReference type="KEGG" id="pmaw:MACH26_27080"/>
<dbReference type="PANTHER" id="PTHR43737:SF1">
    <property type="entry name" value="DUF1501 DOMAIN-CONTAINING PROTEIN"/>
    <property type="match status" value="1"/>
</dbReference>
<organism evidence="1 2">
    <name type="scientific">Planctobacterium marinum</name>
    <dbReference type="NCBI Taxonomy" id="1631968"/>
    <lineage>
        <taxon>Bacteria</taxon>
        <taxon>Pseudomonadati</taxon>
        <taxon>Pseudomonadota</taxon>
        <taxon>Gammaproteobacteria</taxon>
        <taxon>Alteromonadales</taxon>
        <taxon>Alteromonadaceae</taxon>
        <taxon>Planctobacterium</taxon>
    </lineage>
</organism>
<keyword evidence="2" id="KW-1185">Reference proteome</keyword>
<dbReference type="Pfam" id="PF07394">
    <property type="entry name" value="DUF1501"/>
    <property type="match status" value="1"/>
</dbReference>
<dbReference type="InterPro" id="IPR010869">
    <property type="entry name" value="DUF1501"/>
</dbReference>
<dbReference type="RefSeq" id="WP_338293171.1">
    <property type="nucleotide sequence ID" value="NZ_AP027272.1"/>
</dbReference>
<evidence type="ECO:0008006" key="3">
    <source>
        <dbReference type="Google" id="ProtNLM"/>
    </source>
</evidence>
<reference evidence="1" key="1">
    <citation type="submission" date="2023-01" db="EMBL/GenBank/DDBJ databases">
        <title>Complete genome sequence of Planctobacterium marinum strain Dej080120_11.</title>
        <authorList>
            <person name="Ueki S."/>
            <person name="Maruyama F."/>
        </authorList>
    </citation>
    <scope>NUCLEOTIDE SEQUENCE</scope>
    <source>
        <strain evidence="1">Dej080120_11</strain>
    </source>
</reference>
<protein>
    <recommendedName>
        <fullName evidence="3">DUF1501 domain-containing protein</fullName>
    </recommendedName>
</protein>
<sequence>MKRRQFVKGLLTATASAGMLTDNPISLSFRKAMAAEGKSVVVIFQRGGCDGLNVVVPYSEPNYYNIRPTIAIPAPDSGLANAALDLNGVFGLDNNMTGLHQIWQEGNLAIMPTTHYNDASRSHFDSQHYIESARPGVRNGQQASDDGWLNRHMQSQFLPSSFRAVSMGRGGIAQSLVGSADAKTIGSLADFSIGVADDEQAMLLQRIDQIYQQPASAMTNHQLLQRFGSSLVSDLNIIGDIRNQEYIPDNGVTYPNSGLARDLQQVAQLLKAGVGLEIATVSVGGWDTHADQAMLLPPNLGRFSEAITAFYQDMGSMMSDVVILTATEFGRTSHENGSHGTDHGHASCWFAMGGGISGGIYGDWPGLEDDQLNRGRYLEHTLDCHDIYGDILVNHMLNNDLATVLPGHSYSPVGLF</sequence>
<evidence type="ECO:0000313" key="1">
    <source>
        <dbReference type="EMBL" id="BDX07187.1"/>
    </source>
</evidence>
<dbReference type="AlphaFoldDB" id="A0AA48KSI9"/>
<dbReference type="PANTHER" id="PTHR43737">
    <property type="entry name" value="BLL7424 PROTEIN"/>
    <property type="match status" value="1"/>
</dbReference>
<dbReference type="EMBL" id="AP027272">
    <property type="protein sequence ID" value="BDX07187.1"/>
    <property type="molecule type" value="Genomic_DNA"/>
</dbReference>